<evidence type="ECO:0000256" key="2">
    <source>
        <dbReference type="ARBA" id="ARBA00022475"/>
    </source>
</evidence>
<comment type="subcellular location">
    <subcellularLocation>
        <location evidence="1">Cell membrane</location>
        <topology evidence="1">Multi-pass membrane protein</topology>
    </subcellularLocation>
</comment>
<evidence type="ECO:0000256" key="3">
    <source>
        <dbReference type="ARBA" id="ARBA00022692"/>
    </source>
</evidence>
<feature type="transmembrane region" description="Helical" evidence="6">
    <location>
        <begin position="275"/>
        <end position="294"/>
    </location>
</feature>
<dbReference type="PANTHER" id="PTHR42770">
    <property type="entry name" value="AMINO ACID TRANSPORTER-RELATED"/>
    <property type="match status" value="1"/>
</dbReference>
<dbReference type="RefSeq" id="WP_342586676.1">
    <property type="nucleotide sequence ID" value="NZ_MASI01000006.1"/>
</dbReference>
<evidence type="ECO:0000256" key="1">
    <source>
        <dbReference type="ARBA" id="ARBA00004651"/>
    </source>
</evidence>
<dbReference type="EMBL" id="MASI01000006">
    <property type="protein sequence ID" value="ODA66771.1"/>
    <property type="molecule type" value="Genomic_DNA"/>
</dbReference>
<protein>
    <recommendedName>
        <fullName evidence="9">Amino acid permease</fullName>
    </recommendedName>
</protein>
<proteinExistence type="predicted"/>
<feature type="transmembrane region" description="Helical" evidence="6">
    <location>
        <begin position="52"/>
        <end position="69"/>
    </location>
</feature>
<accession>A0A1E2RX25</accession>
<organism evidence="7 8">
    <name type="scientific">Methyloligella halotolerans</name>
    <dbReference type="NCBI Taxonomy" id="1177755"/>
    <lineage>
        <taxon>Bacteria</taxon>
        <taxon>Pseudomonadati</taxon>
        <taxon>Pseudomonadota</taxon>
        <taxon>Alphaproteobacteria</taxon>
        <taxon>Hyphomicrobiales</taxon>
        <taxon>Hyphomicrobiaceae</taxon>
        <taxon>Methyloligella</taxon>
    </lineage>
</organism>
<evidence type="ECO:0000313" key="8">
    <source>
        <dbReference type="Proteomes" id="UP000095087"/>
    </source>
</evidence>
<keyword evidence="4 6" id="KW-1133">Transmembrane helix</keyword>
<dbReference type="GO" id="GO:0022857">
    <property type="term" value="F:transmembrane transporter activity"/>
    <property type="evidence" value="ECO:0007669"/>
    <property type="project" value="InterPro"/>
</dbReference>
<evidence type="ECO:0008006" key="9">
    <source>
        <dbReference type="Google" id="ProtNLM"/>
    </source>
</evidence>
<dbReference type="PATRIC" id="fig|1177755.3.peg.2561"/>
<name>A0A1E2RX25_9HYPH</name>
<dbReference type="PANTHER" id="PTHR42770:SF11">
    <property type="entry name" value="INNER MEMBRANE TRANSPORT PROTEIN YBAT"/>
    <property type="match status" value="1"/>
</dbReference>
<keyword evidence="2" id="KW-1003">Cell membrane</keyword>
<keyword evidence="8" id="KW-1185">Reference proteome</keyword>
<dbReference type="InterPro" id="IPR002293">
    <property type="entry name" value="AA/rel_permease1"/>
</dbReference>
<sequence>MELAEENKSGEGDGLRRDIDWKHAFWFAAGTPALVLFTVGAIAATVGNISPLVWIISTFIGFLQCFTYAEIAGLFPHKSGGASVYGAIAWVRYGKLLGPISVWSNWFSWTPVLAIGTGLAAGYILNLLFDADSAINTWQITLVNLDFIKEDLSLRLNSTFVLGFILVLTVFSIQHRGILRAARAQMIVAIVALCPLLLIGLTPLISGDLPKDHFTPFVPLAYDGEGNPVAGTWNMAGWTIFVGGLFIAGWSTYAFETAVCYTREFRNPDRDTVRAIAYAGLLCLVVFSLVPIAFQGFLGLDGMLAPGIYNGDGVGQVMAQMVGGGA</sequence>
<dbReference type="Gene3D" id="1.20.1740.10">
    <property type="entry name" value="Amino acid/polyamine transporter I"/>
    <property type="match status" value="1"/>
</dbReference>
<feature type="transmembrane region" description="Helical" evidence="6">
    <location>
        <begin position="186"/>
        <end position="205"/>
    </location>
</feature>
<comment type="caution">
    <text evidence="7">The sequence shown here is derived from an EMBL/GenBank/DDBJ whole genome shotgun (WGS) entry which is preliminary data.</text>
</comment>
<dbReference type="Proteomes" id="UP000095087">
    <property type="component" value="Unassembled WGS sequence"/>
</dbReference>
<feature type="transmembrane region" description="Helical" evidence="6">
    <location>
        <begin position="154"/>
        <end position="174"/>
    </location>
</feature>
<dbReference type="InterPro" id="IPR050367">
    <property type="entry name" value="APC_superfamily"/>
</dbReference>
<keyword evidence="3 6" id="KW-0812">Transmembrane</keyword>
<dbReference type="STRING" id="1177755.A7A08_02539"/>
<dbReference type="Pfam" id="PF13520">
    <property type="entry name" value="AA_permease_2"/>
    <property type="match status" value="1"/>
</dbReference>
<evidence type="ECO:0000256" key="5">
    <source>
        <dbReference type="ARBA" id="ARBA00023136"/>
    </source>
</evidence>
<gene>
    <name evidence="7" type="ORF">A7A08_02539</name>
</gene>
<evidence type="ECO:0000256" key="4">
    <source>
        <dbReference type="ARBA" id="ARBA00022989"/>
    </source>
</evidence>
<dbReference type="GO" id="GO:0005886">
    <property type="term" value="C:plasma membrane"/>
    <property type="evidence" value="ECO:0007669"/>
    <property type="project" value="UniProtKB-SubCell"/>
</dbReference>
<evidence type="ECO:0000256" key="6">
    <source>
        <dbReference type="SAM" id="Phobius"/>
    </source>
</evidence>
<dbReference type="AlphaFoldDB" id="A0A1E2RX25"/>
<evidence type="ECO:0000313" key="7">
    <source>
        <dbReference type="EMBL" id="ODA66771.1"/>
    </source>
</evidence>
<reference evidence="7 8" key="1">
    <citation type="submission" date="2016-07" db="EMBL/GenBank/DDBJ databases">
        <title>Draft genome sequence of Methyloligella halotolerans C2T (VKM B-2706T=CCUG 61687T=DSM 25045T), a halotolerant polyhydroxybutyrate accumulating methylotroph.</title>
        <authorList>
            <person name="Vasilenko O.V."/>
            <person name="Doronina N.V."/>
            <person name="Poroshina M.N."/>
            <person name="Tarlachkov S.V."/>
            <person name="Trotsenko Y.A."/>
        </authorList>
    </citation>
    <scope>NUCLEOTIDE SEQUENCE [LARGE SCALE GENOMIC DNA]</scope>
    <source>
        <strain evidence="7 8">VKM B-2706</strain>
    </source>
</reference>
<feature type="transmembrane region" description="Helical" evidence="6">
    <location>
        <begin position="235"/>
        <end position="255"/>
    </location>
</feature>
<feature type="transmembrane region" description="Helical" evidence="6">
    <location>
        <begin position="106"/>
        <end position="129"/>
    </location>
</feature>
<feature type="transmembrane region" description="Helical" evidence="6">
    <location>
        <begin position="24"/>
        <end position="46"/>
    </location>
</feature>
<keyword evidence="5 6" id="KW-0472">Membrane</keyword>